<dbReference type="InterPro" id="IPR010371">
    <property type="entry name" value="YBR137W-like"/>
</dbReference>
<keyword evidence="2" id="KW-1185">Reference proteome</keyword>
<comment type="caution">
    <text evidence="1">The sequence shown here is derived from an EMBL/GenBank/DDBJ whole genome shotgun (WGS) entry which is preliminary data.</text>
</comment>
<proteinExistence type="predicted"/>
<organism evidence="1 2">
    <name type="scientific">Sphingomonas kyeonggiensis</name>
    <dbReference type="NCBI Taxonomy" id="1268553"/>
    <lineage>
        <taxon>Bacteria</taxon>
        <taxon>Pseudomonadati</taxon>
        <taxon>Pseudomonadota</taxon>
        <taxon>Alphaproteobacteria</taxon>
        <taxon>Sphingomonadales</taxon>
        <taxon>Sphingomonadaceae</taxon>
        <taxon>Sphingomonas</taxon>
    </lineage>
</organism>
<gene>
    <name evidence="1" type="ORF">HNP52_001162</name>
</gene>
<accession>A0A7W7NRT7</accession>
<sequence>MDLEAIDREEQSLQLQRFDAEDAWWLGCHLRKRGAAAGAPIAIEIRRAGTRLFSALLPGATADNLGWIDRKIALVMRFERSSYAMRLKFDAAPPGAFDRFGLDLRTHVAAGGAVPIRIAGTGVIGAVAISGLAQEEDHRYAVEALAALKAHQESQA</sequence>
<dbReference type="EMBL" id="JACHLN010000001">
    <property type="protein sequence ID" value="MBB4838111.1"/>
    <property type="molecule type" value="Genomic_DNA"/>
</dbReference>
<evidence type="ECO:0000313" key="1">
    <source>
        <dbReference type="EMBL" id="MBB4838111.1"/>
    </source>
</evidence>
<dbReference type="InterPro" id="IPR038084">
    <property type="entry name" value="PduO/GlcC-like_sf"/>
</dbReference>
<dbReference type="Pfam" id="PF03928">
    <property type="entry name" value="HbpS-like"/>
    <property type="match status" value="1"/>
</dbReference>
<dbReference type="Proteomes" id="UP000575241">
    <property type="component" value="Unassembled WGS sequence"/>
</dbReference>
<dbReference type="PANTHER" id="PTHR28255:SF1">
    <property type="entry name" value="UPF0303 PROTEIN YBR137W"/>
    <property type="match status" value="1"/>
</dbReference>
<dbReference type="NCBIfam" id="NF002696">
    <property type="entry name" value="PRK02487.1-5"/>
    <property type="match status" value="1"/>
</dbReference>
<dbReference type="Gene3D" id="3.30.450.150">
    <property type="entry name" value="Haem-degrading domain"/>
    <property type="match status" value="1"/>
</dbReference>
<dbReference type="AlphaFoldDB" id="A0A7W7NRT7"/>
<dbReference type="PANTHER" id="PTHR28255">
    <property type="match status" value="1"/>
</dbReference>
<protein>
    <submittedName>
        <fullName evidence="1">Uncharacterized protein (UPF0303 family)</fullName>
    </submittedName>
</protein>
<dbReference type="InterPro" id="IPR005624">
    <property type="entry name" value="PduO/GlcC-like"/>
</dbReference>
<dbReference type="RefSeq" id="WP_184163739.1">
    <property type="nucleotide sequence ID" value="NZ_JACHLN010000001.1"/>
</dbReference>
<name>A0A7W7NRT7_9SPHN</name>
<reference evidence="1 2" key="1">
    <citation type="submission" date="2020-08" db="EMBL/GenBank/DDBJ databases">
        <title>Functional genomics of gut bacteria from endangered species of beetles.</title>
        <authorList>
            <person name="Carlos-Shanley C."/>
        </authorList>
    </citation>
    <scope>NUCLEOTIDE SEQUENCE [LARGE SCALE GENOMIC DNA]</scope>
    <source>
        <strain evidence="1 2">S00224</strain>
    </source>
</reference>
<dbReference type="PIRSF" id="PIRSF008757">
    <property type="entry name" value="UCP008757"/>
    <property type="match status" value="1"/>
</dbReference>
<dbReference type="SUPFAM" id="SSF143744">
    <property type="entry name" value="GlcG-like"/>
    <property type="match status" value="1"/>
</dbReference>
<evidence type="ECO:0000313" key="2">
    <source>
        <dbReference type="Proteomes" id="UP000575241"/>
    </source>
</evidence>